<dbReference type="GO" id="GO:0005524">
    <property type="term" value="F:ATP binding"/>
    <property type="evidence" value="ECO:0007669"/>
    <property type="project" value="UniProtKB-UniRule"/>
</dbReference>
<evidence type="ECO:0000256" key="7">
    <source>
        <dbReference type="ARBA" id="ARBA00022962"/>
    </source>
</evidence>
<feature type="binding site" evidence="11">
    <location>
        <position position="260"/>
    </location>
    <ligand>
        <name>L-glutamine</name>
        <dbReference type="ChEBI" id="CHEBI:58359"/>
    </ligand>
</feature>
<dbReference type="PRINTS" id="PR00097">
    <property type="entry name" value="ANTSNTHASEII"/>
</dbReference>
<dbReference type="GO" id="GO:0004088">
    <property type="term" value="F:carbamoyl-phosphate synthase (glutamine-hydrolyzing) activity"/>
    <property type="evidence" value="ECO:0007669"/>
    <property type="project" value="UniProtKB-UniRule"/>
</dbReference>
<evidence type="ECO:0000313" key="13">
    <source>
        <dbReference type="EMBL" id="TWH72509.1"/>
    </source>
</evidence>
<dbReference type="InterPro" id="IPR036480">
    <property type="entry name" value="CarbP_synth_ssu_N_sf"/>
</dbReference>
<dbReference type="HAMAP" id="MF_01209">
    <property type="entry name" value="CPSase_S_chain"/>
    <property type="match status" value="1"/>
</dbReference>
<dbReference type="CDD" id="cd01744">
    <property type="entry name" value="GATase1_CPSase"/>
    <property type="match status" value="1"/>
</dbReference>
<dbReference type="GO" id="GO:0006526">
    <property type="term" value="P:L-arginine biosynthetic process"/>
    <property type="evidence" value="ECO:0007669"/>
    <property type="project" value="UniProtKB-UniRule"/>
</dbReference>
<dbReference type="InterPro" id="IPR029062">
    <property type="entry name" value="Class_I_gatase-like"/>
</dbReference>
<keyword evidence="6 11" id="KW-0067">ATP-binding</keyword>
<feature type="binding site" evidence="11">
    <location>
        <position position="301"/>
    </location>
    <ligand>
        <name>L-glutamine</name>
        <dbReference type="ChEBI" id="CHEBI:58359"/>
    </ligand>
</feature>
<dbReference type="NCBIfam" id="TIGR01368">
    <property type="entry name" value="CPSaseIIsmall"/>
    <property type="match status" value="1"/>
</dbReference>
<keyword evidence="14" id="KW-1185">Reference proteome</keyword>
<dbReference type="Pfam" id="PF00988">
    <property type="entry name" value="CPSase_sm_chain"/>
    <property type="match status" value="1"/>
</dbReference>
<dbReference type="Proteomes" id="UP000321490">
    <property type="component" value="Unassembled WGS sequence"/>
</dbReference>
<dbReference type="PROSITE" id="PS51273">
    <property type="entry name" value="GATASE_TYPE_1"/>
    <property type="match status" value="1"/>
</dbReference>
<dbReference type="GO" id="GO:0004359">
    <property type="term" value="F:glutaminase activity"/>
    <property type="evidence" value="ECO:0007669"/>
    <property type="project" value="RHEA"/>
</dbReference>
<dbReference type="PRINTS" id="PR00099">
    <property type="entry name" value="CPSGATASE"/>
</dbReference>
<comment type="catalytic activity">
    <reaction evidence="9 11">
        <text>hydrogencarbonate + L-glutamine + 2 ATP + H2O = carbamoyl phosphate + L-glutamate + 2 ADP + phosphate + 2 H(+)</text>
        <dbReference type="Rhea" id="RHEA:18633"/>
        <dbReference type="ChEBI" id="CHEBI:15377"/>
        <dbReference type="ChEBI" id="CHEBI:15378"/>
        <dbReference type="ChEBI" id="CHEBI:17544"/>
        <dbReference type="ChEBI" id="CHEBI:29985"/>
        <dbReference type="ChEBI" id="CHEBI:30616"/>
        <dbReference type="ChEBI" id="CHEBI:43474"/>
        <dbReference type="ChEBI" id="CHEBI:58228"/>
        <dbReference type="ChEBI" id="CHEBI:58359"/>
        <dbReference type="ChEBI" id="CHEBI:456216"/>
        <dbReference type="EC" id="6.3.5.5"/>
    </reaction>
</comment>
<dbReference type="EC" id="6.3.5.5" evidence="11"/>
<dbReference type="SMART" id="SM01097">
    <property type="entry name" value="CPSase_sm_chain"/>
    <property type="match status" value="1"/>
</dbReference>
<feature type="active site" evidence="11">
    <location>
        <position position="349"/>
    </location>
</feature>
<comment type="function">
    <text evidence="11">Small subunit of the glutamine-dependent carbamoyl phosphate synthetase (CPSase). CPSase catalyzes the formation of carbamoyl phosphate from the ammonia moiety of glutamine, carbonate, and phosphate donated by ATP, constituting the first step of 2 biosynthetic pathways, one leading to arginine and/or urea and the other to pyrimidine nucleotides. The small subunit (glutamine amidotransferase) binds and cleaves glutamine to supply the large subunit with the substrate ammonia.</text>
</comment>
<keyword evidence="11" id="KW-0028">Amino-acid biosynthesis</keyword>
<dbReference type="GO" id="GO:0006541">
    <property type="term" value="P:glutamine metabolic process"/>
    <property type="evidence" value="ECO:0007669"/>
    <property type="project" value="InterPro"/>
</dbReference>
<dbReference type="EMBL" id="VLKF01000001">
    <property type="protein sequence ID" value="TWH72509.1"/>
    <property type="molecule type" value="Genomic_DNA"/>
</dbReference>
<comment type="pathway">
    <text evidence="1 11">Pyrimidine metabolism; UMP biosynthesis via de novo pathway; (S)-dihydroorotate from bicarbonate: step 1/3.</text>
</comment>
<feature type="binding site" evidence="11">
    <location>
        <position position="303"/>
    </location>
    <ligand>
        <name>L-glutamine</name>
        <dbReference type="ChEBI" id="CHEBI:58359"/>
    </ligand>
</feature>
<dbReference type="Pfam" id="PF00117">
    <property type="entry name" value="GATase"/>
    <property type="match status" value="1"/>
</dbReference>
<feature type="binding site" evidence="11">
    <location>
        <position position="304"/>
    </location>
    <ligand>
        <name>L-glutamine</name>
        <dbReference type="ChEBI" id="CHEBI:58359"/>
    </ligand>
</feature>
<evidence type="ECO:0000256" key="9">
    <source>
        <dbReference type="ARBA" id="ARBA00048816"/>
    </source>
</evidence>
<feature type="active site" evidence="11">
    <location>
        <position position="351"/>
    </location>
</feature>
<evidence type="ECO:0000256" key="8">
    <source>
        <dbReference type="ARBA" id="ARBA00022975"/>
    </source>
</evidence>
<keyword evidence="5 11" id="KW-0547">Nucleotide-binding</keyword>
<dbReference type="UniPathway" id="UPA00070">
    <property type="reaction ID" value="UER00115"/>
</dbReference>
<keyword evidence="7 11" id="KW-0315">Glutamine amidotransferase</keyword>
<dbReference type="InterPro" id="IPR017926">
    <property type="entry name" value="GATASE"/>
</dbReference>
<dbReference type="InterPro" id="IPR035686">
    <property type="entry name" value="CPSase_GATase1"/>
</dbReference>
<keyword evidence="4 11" id="KW-0436">Ligase</keyword>
<name>A0A562INA9_9ACTN</name>
<feature type="active site" description="Nucleophile" evidence="11">
    <location>
        <position position="259"/>
    </location>
</feature>
<dbReference type="SUPFAM" id="SSF52317">
    <property type="entry name" value="Class I glutamine amidotransferase-like"/>
    <property type="match status" value="1"/>
</dbReference>
<comment type="similarity">
    <text evidence="3 11">Belongs to the CarA family.</text>
</comment>
<feature type="domain" description="Carbamoyl-phosphate synthase small subunit N-terminal" evidence="12">
    <location>
        <begin position="9"/>
        <end position="139"/>
    </location>
</feature>
<comment type="caution">
    <text evidence="13">The sequence shown here is derived from an EMBL/GenBank/DDBJ whole genome shotgun (WGS) entry which is preliminary data.</text>
</comment>
<evidence type="ECO:0000256" key="10">
    <source>
        <dbReference type="ARBA" id="ARBA00049285"/>
    </source>
</evidence>
<feature type="binding site" evidence="11">
    <location>
        <position position="233"/>
    </location>
    <ligand>
        <name>L-glutamine</name>
        <dbReference type="ChEBI" id="CHEBI:58359"/>
    </ligand>
</feature>
<organism evidence="13 14">
    <name type="scientific">Modestobacter roseus</name>
    <dbReference type="NCBI Taxonomy" id="1181884"/>
    <lineage>
        <taxon>Bacteria</taxon>
        <taxon>Bacillati</taxon>
        <taxon>Actinomycetota</taxon>
        <taxon>Actinomycetes</taxon>
        <taxon>Geodermatophilales</taxon>
        <taxon>Geodermatophilaceae</taxon>
        <taxon>Modestobacter</taxon>
    </lineage>
</organism>
<evidence type="ECO:0000256" key="1">
    <source>
        <dbReference type="ARBA" id="ARBA00004812"/>
    </source>
</evidence>
<comment type="catalytic activity">
    <reaction evidence="10 11">
        <text>L-glutamine + H2O = L-glutamate + NH4(+)</text>
        <dbReference type="Rhea" id="RHEA:15889"/>
        <dbReference type="ChEBI" id="CHEBI:15377"/>
        <dbReference type="ChEBI" id="CHEBI:28938"/>
        <dbReference type="ChEBI" id="CHEBI:29985"/>
        <dbReference type="ChEBI" id="CHEBI:58359"/>
    </reaction>
</comment>
<dbReference type="PANTHER" id="PTHR43418">
    <property type="entry name" value="MULTIFUNCTIONAL TRYPTOPHAN BIOSYNTHESIS PROTEIN-RELATED"/>
    <property type="match status" value="1"/>
</dbReference>
<dbReference type="NCBIfam" id="NF009475">
    <property type="entry name" value="PRK12838.1"/>
    <property type="match status" value="1"/>
</dbReference>
<sequence>MAGNGSTVSEALLVLEDGRTFRGEAYGAVGTTVGEAVFSTGMTGYQETLTDPSYARQIVVMTAPHIGNTGVNAEDDESRRMWVAGFVVRDPARRPANWRATGSLDDELVAQGVVGISGIDTRALTRHLRDRGAMRAGISTELDAEQLLARVTASDAMTGADLAPLVSASDPYVVPAVGEKRFTVAALDLGIKTATPRYLAELGVETHVLPATATAEDLLAHGVDGVFISNGPGDPAAADYAVAAVRGVLEARRPLFGICFGNQILGRALGLGTYKLRFGHRGLNQPVLDRVSGTVRVTSHNHGFAVDAPLDRPVDTPFGPVEVSHVGLNDDVVEGLRLVDAPAFSVQFHPEAAAGPHDANPLFGRFVDLMTASKDGAAVTPPPVVESTTGEKEA</sequence>
<evidence type="ECO:0000256" key="11">
    <source>
        <dbReference type="HAMAP-Rule" id="MF_01209"/>
    </source>
</evidence>
<evidence type="ECO:0000256" key="5">
    <source>
        <dbReference type="ARBA" id="ARBA00022741"/>
    </source>
</evidence>
<dbReference type="GO" id="GO:0044205">
    <property type="term" value="P:'de novo' UMP biosynthetic process"/>
    <property type="evidence" value="ECO:0007669"/>
    <property type="project" value="UniProtKB-UniRule"/>
</dbReference>
<dbReference type="Gene3D" id="3.40.50.880">
    <property type="match status" value="1"/>
</dbReference>
<feature type="binding site" evidence="11">
    <location>
        <position position="231"/>
    </location>
    <ligand>
        <name>L-glutamine</name>
        <dbReference type="ChEBI" id="CHEBI:58359"/>
    </ligand>
</feature>
<evidence type="ECO:0000313" key="14">
    <source>
        <dbReference type="Proteomes" id="UP000321490"/>
    </source>
</evidence>
<evidence type="ECO:0000256" key="4">
    <source>
        <dbReference type="ARBA" id="ARBA00022598"/>
    </source>
</evidence>
<dbReference type="UniPathway" id="UPA00068">
    <property type="reaction ID" value="UER00171"/>
</dbReference>
<proteinExistence type="inferred from homology"/>
<evidence type="ECO:0000259" key="12">
    <source>
        <dbReference type="SMART" id="SM01097"/>
    </source>
</evidence>
<keyword evidence="11" id="KW-0055">Arginine biosynthesis</keyword>
<protein>
    <recommendedName>
        <fullName evidence="11">Carbamoyl phosphate synthase small chain</fullName>
        <ecNumber evidence="11">6.3.5.5</ecNumber>
    </recommendedName>
    <alternativeName>
        <fullName evidence="11">Carbamoyl phosphate synthetase glutamine chain</fullName>
    </alternativeName>
</protein>
<dbReference type="AlphaFoldDB" id="A0A562INA9"/>
<feature type="binding site" evidence="11">
    <location>
        <position position="53"/>
    </location>
    <ligand>
        <name>L-glutamine</name>
        <dbReference type="ChEBI" id="CHEBI:58359"/>
    </ligand>
</feature>
<dbReference type="SUPFAM" id="SSF52021">
    <property type="entry name" value="Carbamoyl phosphate synthetase, small subunit N-terminal domain"/>
    <property type="match status" value="1"/>
</dbReference>
<gene>
    <name evidence="11" type="primary">carA</name>
    <name evidence="13" type="ORF">JD78_01025</name>
</gene>
<dbReference type="PANTHER" id="PTHR43418:SF7">
    <property type="entry name" value="CARBAMOYL-PHOSPHATE SYNTHASE SMALL CHAIN"/>
    <property type="match status" value="1"/>
</dbReference>
<evidence type="ECO:0000256" key="6">
    <source>
        <dbReference type="ARBA" id="ARBA00022840"/>
    </source>
</evidence>
<accession>A0A562INA9</accession>
<feature type="binding site" evidence="11">
    <location>
        <position position="263"/>
    </location>
    <ligand>
        <name>L-glutamine</name>
        <dbReference type="ChEBI" id="CHEBI:58359"/>
    </ligand>
</feature>
<dbReference type="InterPro" id="IPR002474">
    <property type="entry name" value="CarbamoylP_synth_ssu_N"/>
</dbReference>
<comment type="subunit">
    <text evidence="11">Composed of two chains; the small (or glutamine) chain promotes the hydrolysis of glutamine to ammonia, which is used by the large (or ammonia) chain to synthesize carbamoyl phosphate. Tetramer of heterodimers (alpha,beta)4.</text>
</comment>
<dbReference type="GO" id="GO:0006207">
    <property type="term" value="P:'de novo' pyrimidine nucleobase biosynthetic process"/>
    <property type="evidence" value="ECO:0007669"/>
    <property type="project" value="InterPro"/>
</dbReference>
<comment type="pathway">
    <text evidence="2 11">Amino-acid biosynthesis; L-arginine biosynthesis; carbamoyl phosphate from bicarbonate: step 1/1.</text>
</comment>
<dbReference type="InterPro" id="IPR006274">
    <property type="entry name" value="CarbamoylP_synth_ssu"/>
</dbReference>
<dbReference type="FunFam" id="3.50.30.20:FF:000001">
    <property type="entry name" value="Carbamoyl-phosphate synthase small chain"/>
    <property type="match status" value="1"/>
</dbReference>
<dbReference type="InterPro" id="IPR050472">
    <property type="entry name" value="Anth_synth/Amidotransfase"/>
</dbReference>
<feature type="region of interest" description="CPSase" evidence="11">
    <location>
        <begin position="1"/>
        <end position="180"/>
    </location>
</feature>
<keyword evidence="8 11" id="KW-0665">Pyrimidine biosynthesis</keyword>
<reference evidence="13 14" key="1">
    <citation type="submission" date="2019-07" db="EMBL/GenBank/DDBJ databases">
        <title>R&amp;d 2014.</title>
        <authorList>
            <person name="Klenk H.-P."/>
        </authorList>
    </citation>
    <scope>NUCLEOTIDE SEQUENCE [LARGE SCALE GENOMIC DNA]</scope>
    <source>
        <strain evidence="13 14">DSM 45764</strain>
    </source>
</reference>
<dbReference type="PRINTS" id="PR00096">
    <property type="entry name" value="GATASE"/>
</dbReference>
<evidence type="ECO:0000256" key="2">
    <source>
        <dbReference type="ARBA" id="ARBA00005077"/>
    </source>
</evidence>
<evidence type="ECO:0000256" key="3">
    <source>
        <dbReference type="ARBA" id="ARBA00007800"/>
    </source>
</evidence>
<dbReference type="Gene3D" id="3.50.30.20">
    <property type="entry name" value="Carbamoyl-phosphate synthase small subunit, N-terminal domain"/>
    <property type="match status" value="1"/>
</dbReference>